<evidence type="ECO:0000256" key="8">
    <source>
        <dbReference type="SAM" id="Phobius"/>
    </source>
</evidence>
<evidence type="ECO:0000259" key="10">
    <source>
        <dbReference type="PROSITE" id="PS50866"/>
    </source>
</evidence>
<evidence type="ECO:0000313" key="11">
    <source>
        <dbReference type="EMBL" id="CAI0391022.1"/>
    </source>
</evidence>
<comment type="similarity">
    <text evidence="2 7">Belongs to the EMP24/GP25L family.</text>
</comment>
<proteinExistence type="inferred from homology"/>
<keyword evidence="6 8" id="KW-0472">Membrane</keyword>
<evidence type="ECO:0000256" key="1">
    <source>
        <dbReference type="ARBA" id="ARBA00004479"/>
    </source>
</evidence>
<reference evidence="11" key="1">
    <citation type="submission" date="2022-08" db="EMBL/GenBank/DDBJ databases">
        <authorList>
            <person name="Gutierrez-Valencia J."/>
        </authorList>
    </citation>
    <scope>NUCLEOTIDE SEQUENCE</scope>
</reference>
<protein>
    <recommendedName>
        <fullName evidence="10">GOLD domain-containing protein</fullName>
    </recommendedName>
</protein>
<sequence>MDAPAGYLVILTILGILASASESLRFDIQSSHTKCIAEDIKSNSMTVGKYSVVNPNEGQALPDSHKLTVRVTSSYGNSYHTADHVESGQFAFTAAETGDYMACFYAADHNPPITLTVDFEWRTGVAAKDWSSIAKKGSVEAMELEVKKLYDTTIAIQDEILYLRQREQEMQELNRSTNSTMGWLGILSLLMSLSVAGFQFWHLKTFFEKKKII</sequence>
<dbReference type="PROSITE" id="PS50866">
    <property type="entry name" value="GOLD"/>
    <property type="match status" value="1"/>
</dbReference>
<dbReference type="Proteomes" id="UP001154282">
    <property type="component" value="Unassembled WGS sequence"/>
</dbReference>
<evidence type="ECO:0000256" key="5">
    <source>
        <dbReference type="ARBA" id="ARBA00022989"/>
    </source>
</evidence>
<feature type="signal peptide" evidence="9">
    <location>
        <begin position="1"/>
        <end position="23"/>
    </location>
</feature>
<evidence type="ECO:0000256" key="7">
    <source>
        <dbReference type="RuleBase" id="RU003827"/>
    </source>
</evidence>
<name>A0AAV0I0A8_9ROSI</name>
<keyword evidence="3 7" id="KW-0812">Transmembrane</keyword>
<evidence type="ECO:0000256" key="3">
    <source>
        <dbReference type="ARBA" id="ARBA00022692"/>
    </source>
</evidence>
<dbReference type="InterPro" id="IPR015720">
    <property type="entry name" value="Emp24-like"/>
</dbReference>
<comment type="subcellular location">
    <subcellularLocation>
        <location evidence="1 7">Membrane</location>
        <topology evidence="1 7">Single-pass type I membrane protein</topology>
    </subcellularLocation>
</comment>
<feature type="domain" description="GOLD" evidence="10">
    <location>
        <begin position="33"/>
        <end position="148"/>
    </location>
</feature>
<keyword evidence="4 9" id="KW-0732">Signal</keyword>
<keyword evidence="12" id="KW-1185">Reference proteome</keyword>
<dbReference type="Pfam" id="PF01105">
    <property type="entry name" value="EMP24_GP25L"/>
    <property type="match status" value="1"/>
</dbReference>
<evidence type="ECO:0000256" key="2">
    <source>
        <dbReference type="ARBA" id="ARBA00007104"/>
    </source>
</evidence>
<accession>A0AAV0I0A8</accession>
<organism evidence="11 12">
    <name type="scientific">Linum tenue</name>
    <dbReference type="NCBI Taxonomy" id="586396"/>
    <lineage>
        <taxon>Eukaryota</taxon>
        <taxon>Viridiplantae</taxon>
        <taxon>Streptophyta</taxon>
        <taxon>Embryophyta</taxon>
        <taxon>Tracheophyta</taxon>
        <taxon>Spermatophyta</taxon>
        <taxon>Magnoliopsida</taxon>
        <taxon>eudicotyledons</taxon>
        <taxon>Gunneridae</taxon>
        <taxon>Pentapetalae</taxon>
        <taxon>rosids</taxon>
        <taxon>fabids</taxon>
        <taxon>Malpighiales</taxon>
        <taxon>Linaceae</taxon>
        <taxon>Linum</taxon>
    </lineage>
</organism>
<dbReference type="PANTHER" id="PTHR22811">
    <property type="entry name" value="TRANSMEMBRANE EMP24 DOMAIN-CONTAINING PROTEIN"/>
    <property type="match status" value="1"/>
</dbReference>
<feature type="chain" id="PRO_5043381668" description="GOLD domain-containing protein" evidence="9">
    <location>
        <begin position="24"/>
        <end position="213"/>
    </location>
</feature>
<dbReference type="AlphaFoldDB" id="A0AAV0I0A8"/>
<dbReference type="SMART" id="SM01190">
    <property type="entry name" value="EMP24_GP25L"/>
    <property type="match status" value="1"/>
</dbReference>
<evidence type="ECO:0000256" key="4">
    <source>
        <dbReference type="ARBA" id="ARBA00022729"/>
    </source>
</evidence>
<evidence type="ECO:0000256" key="9">
    <source>
        <dbReference type="SAM" id="SignalP"/>
    </source>
</evidence>
<evidence type="ECO:0000313" key="12">
    <source>
        <dbReference type="Proteomes" id="UP001154282"/>
    </source>
</evidence>
<keyword evidence="5 8" id="KW-1133">Transmembrane helix</keyword>
<evidence type="ECO:0000256" key="6">
    <source>
        <dbReference type="ARBA" id="ARBA00023136"/>
    </source>
</evidence>
<gene>
    <name evidence="11" type="ORF">LITE_LOCUS6969</name>
</gene>
<dbReference type="GO" id="GO:0016020">
    <property type="term" value="C:membrane"/>
    <property type="evidence" value="ECO:0007669"/>
    <property type="project" value="UniProtKB-SubCell"/>
</dbReference>
<feature type="transmembrane region" description="Helical" evidence="8">
    <location>
        <begin position="181"/>
        <end position="201"/>
    </location>
</feature>
<dbReference type="EMBL" id="CAMGYJ010000003">
    <property type="protein sequence ID" value="CAI0391022.1"/>
    <property type="molecule type" value="Genomic_DNA"/>
</dbReference>
<dbReference type="InterPro" id="IPR009038">
    <property type="entry name" value="GOLD_dom"/>
</dbReference>
<comment type="caution">
    <text evidence="11">The sequence shown here is derived from an EMBL/GenBank/DDBJ whole genome shotgun (WGS) entry which is preliminary data.</text>
</comment>